<dbReference type="PANTHER" id="PTHR45138">
    <property type="entry name" value="REGULATORY COMPONENTS OF SENSORY TRANSDUCTION SYSTEM"/>
    <property type="match status" value="1"/>
</dbReference>
<dbReference type="GO" id="GO:0005886">
    <property type="term" value="C:plasma membrane"/>
    <property type="evidence" value="ECO:0007669"/>
    <property type="project" value="TreeGrafter"/>
</dbReference>
<dbReference type="GO" id="GO:0043709">
    <property type="term" value="P:cell adhesion involved in single-species biofilm formation"/>
    <property type="evidence" value="ECO:0007669"/>
    <property type="project" value="TreeGrafter"/>
</dbReference>
<feature type="transmembrane region" description="Helical" evidence="3">
    <location>
        <begin position="174"/>
        <end position="192"/>
    </location>
</feature>
<feature type="transmembrane region" description="Helical" evidence="3">
    <location>
        <begin position="122"/>
        <end position="142"/>
    </location>
</feature>
<dbReference type="Proteomes" id="UP000267841">
    <property type="component" value="Unassembled WGS sequence"/>
</dbReference>
<dbReference type="Gene3D" id="3.30.70.270">
    <property type="match status" value="1"/>
</dbReference>
<dbReference type="SUPFAM" id="SSF55073">
    <property type="entry name" value="Nucleotide cyclase"/>
    <property type="match status" value="1"/>
</dbReference>
<feature type="transmembrane region" description="Helical" evidence="3">
    <location>
        <begin position="91"/>
        <end position="110"/>
    </location>
</feature>
<sequence>MENRDREGQEALKEFEGLFEVVAVRDEAQIVREFGRGLTFLKFSPILERAFQNYYLSKYAWQSRIAIIMGILLYASFGLLDAIVFPDLKSYFWFIRFGVVIPLGFLFLFFTFKVHDEAKIELLHSFVVIAGGLGIVAMIYLASTGKSYLYYPGLMLVIFYAFTLSALRFYYASAVALTITFTYPFVDLFILNTPKDQLLTNMFFLGSATILGMPVSYLLERHSRRDFLLTMLLAFEKRRTEELNVKLKDMSYIDGLTGVANRLRFEEFFRKEWARAKRAKRPISLLMLDIDFFKNYNDLLGHLEGDECLQMVAGAIGKHIRSDIDLVARYGGEEFVVVLPETNLRDALKVAERIRKDIENLAIAHPGSKVSKFVTVSIGVACLVPTNNLKKEALIRMADKALYRAKEKGRNRVEYYSSEDFNSKFTTSG</sequence>
<dbReference type="InterPro" id="IPR000160">
    <property type="entry name" value="GGDEF_dom"/>
</dbReference>
<dbReference type="GO" id="GO:1902201">
    <property type="term" value="P:negative regulation of bacterial-type flagellum-dependent cell motility"/>
    <property type="evidence" value="ECO:0007669"/>
    <property type="project" value="TreeGrafter"/>
</dbReference>
<dbReference type="GO" id="GO:0052621">
    <property type="term" value="F:diguanylate cyclase activity"/>
    <property type="evidence" value="ECO:0007669"/>
    <property type="project" value="UniProtKB-EC"/>
</dbReference>
<keyword evidence="3" id="KW-0472">Membrane</keyword>
<feature type="transmembrane region" description="Helical" evidence="3">
    <location>
        <begin position="148"/>
        <end position="167"/>
    </location>
</feature>
<dbReference type="EMBL" id="RCCJ01000001">
    <property type="protein sequence ID" value="RLJ69761.1"/>
    <property type="molecule type" value="Genomic_DNA"/>
</dbReference>
<dbReference type="EC" id="2.7.7.65" evidence="1"/>
<dbReference type="PROSITE" id="PS50887">
    <property type="entry name" value="GGDEF"/>
    <property type="match status" value="1"/>
</dbReference>
<feature type="domain" description="GGDEF" evidence="4">
    <location>
        <begin position="281"/>
        <end position="418"/>
    </location>
</feature>
<dbReference type="RefSeq" id="WP_121008573.1">
    <property type="nucleotide sequence ID" value="NZ_RCCJ01000001.1"/>
</dbReference>
<dbReference type="NCBIfam" id="TIGR00254">
    <property type="entry name" value="GGDEF"/>
    <property type="match status" value="1"/>
</dbReference>
<comment type="caution">
    <text evidence="5">The sequence shown here is derived from an EMBL/GenBank/DDBJ whole genome shotgun (WGS) entry which is preliminary data.</text>
</comment>
<dbReference type="SMART" id="SM00267">
    <property type="entry name" value="GGDEF"/>
    <property type="match status" value="1"/>
</dbReference>
<evidence type="ECO:0000313" key="6">
    <source>
        <dbReference type="Proteomes" id="UP000267841"/>
    </source>
</evidence>
<feature type="transmembrane region" description="Helical" evidence="3">
    <location>
        <begin position="65"/>
        <end position="85"/>
    </location>
</feature>
<dbReference type="CDD" id="cd01949">
    <property type="entry name" value="GGDEF"/>
    <property type="match status" value="1"/>
</dbReference>
<gene>
    <name evidence="5" type="ORF">BCF55_0016</name>
</gene>
<evidence type="ECO:0000259" key="4">
    <source>
        <dbReference type="PROSITE" id="PS50887"/>
    </source>
</evidence>
<dbReference type="InterPro" id="IPR029787">
    <property type="entry name" value="Nucleotide_cyclase"/>
</dbReference>
<proteinExistence type="predicted"/>
<organism evidence="5 6">
    <name type="scientific">Hydrogenivirga caldilitoris</name>
    <dbReference type="NCBI Taxonomy" id="246264"/>
    <lineage>
        <taxon>Bacteria</taxon>
        <taxon>Pseudomonadati</taxon>
        <taxon>Aquificota</taxon>
        <taxon>Aquificia</taxon>
        <taxon>Aquificales</taxon>
        <taxon>Aquificaceae</taxon>
        <taxon>Hydrogenivirga</taxon>
    </lineage>
</organism>
<keyword evidence="3" id="KW-1133">Transmembrane helix</keyword>
<protein>
    <recommendedName>
        <fullName evidence="1">diguanylate cyclase</fullName>
        <ecNumber evidence="1">2.7.7.65</ecNumber>
    </recommendedName>
</protein>
<reference evidence="5 6" key="1">
    <citation type="submission" date="2018-10" db="EMBL/GenBank/DDBJ databases">
        <title>Genomic Encyclopedia of Archaeal and Bacterial Type Strains, Phase II (KMG-II): from individual species to whole genera.</title>
        <authorList>
            <person name="Goeker M."/>
        </authorList>
    </citation>
    <scope>NUCLEOTIDE SEQUENCE [LARGE SCALE GENOMIC DNA]</scope>
    <source>
        <strain evidence="5 6">DSM 16510</strain>
    </source>
</reference>
<dbReference type="InterPro" id="IPR050469">
    <property type="entry name" value="Diguanylate_Cyclase"/>
</dbReference>
<evidence type="ECO:0000313" key="5">
    <source>
        <dbReference type="EMBL" id="RLJ69761.1"/>
    </source>
</evidence>
<evidence type="ECO:0000256" key="2">
    <source>
        <dbReference type="ARBA" id="ARBA00034247"/>
    </source>
</evidence>
<dbReference type="FunFam" id="3.30.70.270:FF:000001">
    <property type="entry name" value="Diguanylate cyclase domain protein"/>
    <property type="match status" value="1"/>
</dbReference>
<name>A0A497XND2_9AQUI</name>
<dbReference type="PANTHER" id="PTHR45138:SF9">
    <property type="entry name" value="DIGUANYLATE CYCLASE DGCM-RELATED"/>
    <property type="match status" value="1"/>
</dbReference>
<keyword evidence="6" id="KW-1185">Reference proteome</keyword>
<feature type="transmembrane region" description="Helical" evidence="3">
    <location>
        <begin position="198"/>
        <end position="219"/>
    </location>
</feature>
<comment type="catalytic activity">
    <reaction evidence="2">
        <text>2 GTP = 3',3'-c-di-GMP + 2 diphosphate</text>
        <dbReference type="Rhea" id="RHEA:24898"/>
        <dbReference type="ChEBI" id="CHEBI:33019"/>
        <dbReference type="ChEBI" id="CHEBI:37565"/>
        <dbReference type="ChEBI" id="CHEBI:58805"/>
        <dbReference type="EC" id="2.7.7.65"/>
    </reaction>
</comment>
<keyword evidence="3" id="KW-0812">Transmembrane</keyword>
<evidence type="ECO:0000256" key="3">
    <source>
        <dbReference type="SAM" id="Phobius"/>
    </source>
</evidence>
<dbReference type="Pfam" id="PF00990">
    <property type="entry name" value="GGDEF"/>
    <property type="match status" value="1"/>
</dbReference>
<dbReference type="InterPro" id="IPR043128">
    <property type="entry name" value="Rev_trsase/Diguanyl_cyclase"/>
</dbReference>
<evidence type="ECO:0000256" key="1">
    <source>
        <dbReference type="ARBA" id="ARBA00012528"/>
    </source>
</evidence>
<dbReference type="OrthoDB" id="9759607at2"/>
<accession>A0A497XND2</accession>
<dbReference type="AlphaFoldDB" id="A0A497XND2"/>